<dbReference type="SUPFAM" id="SSF89550">
    <property type="entry name" value="PHP domain-like"/>
    <property type="match status" value="1"/>
</dbReference>
<name>A0ABP0ZVY4_9ASCO</name>
<dbReference type="InterPro" id="IPR016195">
    <property type="entry name" value="Pol/histidinol_Pase-like"/>
</dbReference>
<comment type="catalytic activity">
    <reaction evidence="7 8">
        <text>L-histidinol phosphate + H2O = L-histidinol + phosphate</text>
        <dbReference type="Rhea" id="RHEA:14465"/>
        <dbReference type="ChEBI" id="CHEBI:15377"/>
        <dbReference type="ChEBI" id="CHEBI:43474"/>
        <dbReference type="ChEBI" id="CHEBI:57699"/>
        <dbReference type="ChEBI" id="CHEBI:57980"/>
        <dbReference type="EC" id="3.1.3.15"/>
    </reaction>
</comment>
<evidence type="ECO:0000256" key="8">
    <source>
        <dbReference type="RuleBase" id="RU366003"/>
    </source>
</evidence>
<dbReference type="CDD" id="cd12110">
    <property type="entry name" value="PHP_HisPPase_Hisj_like"/>
    <property type="match status" value="1"/>
</dbReference>
<keyword evidence="5 8" id="KW-0378">Hydrolase</keyword>
<dbReference type="Proteomes" id="UP001497383">
    <property type="component" value="Chromosome 8"/>
</dbReference>
<dbReference type="PANTHER" id="PTHR21039">
    <property type="entry name" value="HISTIDINOL PHOSPHATASE-RELATED"/>
    <property type="match status" value="1"/>
</dbReference>
<proteinExistence type="inferred from homology"/>
<evidence type="ECO:0000313" key="10">
    <source>
        <dbReference type="EMBL" id="CAK9442353.1"/>
    </source>
</evidence>
<organism evidence="10 11">
    <name type="scientific">Lodderomyces beijingensis</name>
    <dbReference type="NCBI Taxonomy" id="1775926"/>
    <lineage>
        <taxon>Eukaryota</taxon>
        <taxon>Fungi</taxon>
        <taxon>Dikarya</taxon>
        <taxon>Ascomycota</taxon>
        <taxon>Saccharomycotina</taxon>
        <taxon>Pichiomycetes</taxon>
        <taxon>Debaryomycetaceae</taxon>
        <taxon>Candida/Lodderomyces clade</taxon>
        <taxon>Lodderomyces</taxon>
    </lineage>
</organism>
<dbReference type="RefSeq" id="XP_066833034.1">
    <property type="nucleotide sequence ID" value="XM_066976501.1"/>
</dbReference>
<protein>
    <recommendedName>
        <fullName evidence="3 8">Histidinol-phosphatase</fullName>
        <shortName evidence="8">HolPase</shortName>
        <ecNumber evidence="3 8">3.1.3.15</ecNumber>
    </recommendedName>
</protein>
<evidence type="ECO:0000313" key="11">
    <source>
        <dbReference type="Proteomes" id="UP001497383"/>
    </source>
</evidence>
<comment type="pathway">
    <text evidence="1 8">Amino-acid biosynthesis; L-histidine biosynthesis; L-histidine from 5-phospho-alpha-D-ribose 1-diphosphate: step 8/9.</text>
</comment>
<keyword evidence="11" id="KW-1185">Reference proteome</keyword>
<dbReference type="NCBIfam" id="TIGR01856">
    <property type="entry name" value="hisJ_fam"/>
    <property type="match status" value="1"/>
</dbReference>
<dbReference type="GeneID" id="92211292"/>
<dbReference type="InterPro" id="IPR004013">
    <property type="entry name" value="PHP_dom"/>
</dbReference>
<dbReference type="EC" id="3.1.3.15" evidence="3 8"/>
<keyword evidence="4 8" id="KW-0028">Amino-acid biosynthesis</keyword>
<evidence type="ECO:0000259" key="9">
    <source>
        <dbReference type="Pfam" id="PF02811"/>
    </source>
</evidence>
<sequence>MHTHHSHSGDYISHAHDTLEAMVNKYVESGFTTLCLTEHMPRLQDRFLYPEETEKGYSVENLNRDFEQYLAHAERLRIQHRDKIVIVVGLETEAINEQHIEYSRQLLQNPVIKMSVGSVHFVHEIPIDFSAELWLEAKRKSKNGLTRSLYKDYFELQSKVLDLKPTVVGHFDLIRLCQPQDDFDETTGKLTKDVDIQSDWPEVWDVIKQNITKVVDYDGLFELNSSAIRKGWDTPYPKSDIASMISRQGGKFCLSDDAHACSQVGLNYGKTLQYAKYLQQSALWRLNANGEAESVNLDTMMETMKNLQPKLNKK</sequence>
<accession>A0ABP0ZVY4</accession>
<reference evidence="10 11" key="1">
    <citation type="submission" date="2024-03" db="EMBL/GenBank/DDBJ databases">
        <authorList>
            <person name="Brejova B."/>
        </authorList>
    </citation>
    <scope>NUCLEOTIDE SEQUENCE [LARGE SCALE GENOMIC DNA]</scope>
    <source>
        <strain evidence="10 11">CBS 14171</strain>
    </source>
</reference>
<evidence type="ECO:0000256" key="1">
    <source>
        <dbReference type="ARBA" id="ARBA00004970"/>
    </source>
</evidence>
<gene>
    <name evidence="10" type="ORF">LODBEIA_P60960</name>
</gene>
<evidence type="ECO:0000256" key="6">
    <source>
        <dbReference type="ARBA" id="ARBA00023102"/>
    </source>
</evidence>
<dbReference type="PANTHER" id="PTHR21039:SF0">
    <property type="entry name" value="HISTIDINOL-PHOSPHATASE"/>
    <property type="match status" value="1"/>
</dbReference>
<evidence type="ECO:0000256" key="3">
    <source>
        <dbReference type="ARBA" id="ARBA00013085"/>
    </source>
</evidence>
<evidence type="ECO:0000256" key="2">
    <source>
        <dbReference type="ARBA" id="ARBA00009152"/>
    </source>
</evidence>
<evidence type="ECO:0000256" key="5">
    <source>
        <dbReference type="ARBA" id="ARBA00022801"/>
    </source>
</evidence>
<dbReference type="Gene3D" id="3.20.20.140">
    <property type="entry name" value="Metal-dependent hydrolases"/>
    <property type="match status" value="1"/>
</dbReference>
<dbReference type="Pfam" id="PF02811">
    <property type="entry name" value="PHP"/>
    <property type="match status" value="1"/>
</dbReference>
<evidence type="ECO:0000256" key="7">
    <source>
        <dbReference type="ARBA" id="ARBA00049158"/>
    </source>
</evidence>
<dbReference type="InterPro" id="IPR010140">
    <property type="entry name" value="Histidinol_P_phosphatase_HisJ"/>
</dbReference>
<evidence type="ECO:0000256" key="4">
    <source>
        <dbReference type="ARBA" id="ARBA00022605"/>
    </source>
</evidence>
<comment type="similarity">
    <text evidence="2 8">Belongs to the PHP hydrolase family. HisK subfamily.</text>
</comment>
<feature type="domain" description="PHP" evidence="9">
    <location>
        <begin position="4"/>
        <end position="226"/>
    </location>
</feature>
<dbReference type="EMBL" id="OZ022412">
    <property type="protein sequence ID" value="CAK9442353.1"/>
    <property type="molecule type" value="Genomic_DNA"/>
</dbReference>
<keyword evidence="6 8" id="KW-0368">Histidine biosynthesis</keyword>